<dbReference type="RefSeq" id="WP_149234262.1">
    <property type="nucleotide sequence ID" value="NZ_JALJXJ010000018.1"/>
</dbReference>
<keyword evidence="3" id="KW-0067">ATP-binding</keyword>
<dbReference type="SMART" id="SM00448">
    <property type="entry name" value="REC"/>
    <property type="match status" value="1"/>
</dbReference>
<dbReference type="PROSITE" id="PS50045">
    <property type="entry name" value="SIGMA54_INTERACT_4"/>
    <property type="match status" value="1"/>
</dbReference>
<dbReference type="InterPro" id="IPR001789">
    <property type="entry name" value="Sig_transdc_resp-reg_receiver"/>
</dbReference>
<keyword evidence="7" id="KW-0804">Transcription</keyword>
<dbReference type="InterPro" id="IPR027417">
    <property type="entry name" value="P-loop_NTPase"/>
</dbReference>
<dbReference type="Pfam" id="PF00158">
    <property type="entry name" value="Sigma54_activat"/>
    <property type="match status" value="1"/>
</dbReference>
<organism evidence="11 12">
    <name type="scientific">Azospirillum lipoferum</name>
    <dbReference type="NCBI Taxonomy" id="193"/>
    <lineage>
        <taxon>Bacteria</taxon>
        <taxon>Pseudomonadati</taxon>
        <taxon>Pseudomonadota</taxon>
        <taxon>Alphaproteobacteria</taxon>
        <taxon>Rhodospirillales</taxon>
        <taxon>Azospirillaceae</taxon>
        <taxon>Azospirillum</taxon>
    </lineage>
</organism>
<dbReference type="InterPro" id="IPR002078">
    <property type="entry name" value="Sigma_54_int"/>
</dbReference>
<keyword evidence="4" id="KW-0902">Two-component regulatory system</keyword>
<dbReference type="OrthoDB" id="9770562at2"/>
<evidence type="ECO:0000256" key="5">
    <source>
        <dbReference type="ARBA" id="ARBA00023015"/>
    </source>
</evidence>
<evidence type="ECO:0000313" key="12">
    <source>
        <dbReference type="Proteomes" id="UP000324927"/>
    </source>
</evidence>
<dbReference type="SMART" id="SM00382">
    <property type="entry name" value="AAA"/>
    <property type="match status" value="1"/>
</dbReference>
<dbReference type="CDD" id="cd17549">
    <property type="entry name" value="REC_DctD-like"/>
    <property type="match status" value="1"/>
</dbReference>
<dbReference type="Gene3D" id="3.40.50.2300">
    <property type="match status" value="1"/>
</dbReference>
<dbReference type="SUPFAM" id="SSF52172">
    <property type="entry name" value="CheY-like"/>
    <property type="match status" value="1"/>
</dbReference>
<feature type="modified residue" description="4-aspartylphosphate" evidence="8">
    <location>
        <position position="60"/>
    </location>
</feature>
<dbReference type="AlphaFoldDB" id="A0A5A9GFX1"/>
<dbReference type="PANTHER" id="PTHR32071:SF57">
    <property type="entry name" value="C4-DICARBOXYLATE TRANSPORT TRANSCRIPTIONAL REGULATORY PROTEIN DCTD"/>
    <property type="match status" value="1"/>
</dbReference>
<dbReference type="PANTHER" id="PTHR32071">
    <property type="entry name" value="TRANSCRIPTIONAL REGULATORY PROTEIN"/>
    <property type="match status" value="1"/>
</dbReference>
<dbReference type="PROSITE" id="PS00675">
    <property type="entry name" value="SIGMA54_INTERACT_1"/>
    <property type="match status" value="1"/>
</dbReference>
<dbReference type="SUPFAM" id="SSF46689">
    <property type="entry name" value="Homeodomain-like"/>
    <property type="match status" value="1"/>
</dbReference>
<keyword evidence="12" id="KW-1185">Reference proteome</keyword>
<dbReference type="InterPro" id="IPR025662">
    <property type="entry name" value="Sigma_54_int_dom_ATP-bd_1"/>
</dbReference>
<dbReference type="GO" id="GO:0043565">
    <property type="term" value="F:sequence-specific DNA binding"/>
    <property type="evidence" value="ECO:0007669"/>
    <property type="project" value="InterPro"/>
</dbReference>
<dbReference type="InterPro" id="IPR009057">
    <property type="entry name" value="Homeodomain-like_sf"/>
</dbReference>
<dbReference type="SUPFAM" id="SSF52540">
    <property type="entry name" value="P-loop containing nucleoside triphosphate hydrolases"/>
    <property type="match status" value="1"/>
</dbReference>
<dbReference type="Proteomes" id="UP000324927">
    <property type="component" value="Unassembled WGS sequence"/>
</dbReference>
<evidence type="ECO:0000256" key="2">
    <source>
        <dbReference type="ARBA" id="ARBA00022741"/>
    </source>
</evidence>
<dbReference type="Gene3D" id="1.10.8.60">
    <property type="match status" value="1"/>
</dbReference>
<dbReference type="Pfam" id="PF02954">
    <property type="entry name" value="HTH_8"/>
    <property type="match status" value="1"/>
</dbReference>
<gene>
    <name evidence="11" type="ORF">FZ942_27530</name>
</gene>
<proteinExistence type="predicted"/>
<dbReference type="GO" id="GO:0000160">
    <property type="term" value="P:phosphorelay signal transduction system"/>
    <property type="evidence" value="ECO:0007669"/>
    <property type="project" value="UniProtKB-KW"/>
</dbReference>
<feature type="domain" description="Sigma-54 factor interaction" evidence="9">
    <location>
        <begin position="151"/>
        <end position="380"/>
    </location>
</feature>
<dbReference type="EMBL" id="VTTN01000015">
    <property type="protein sequence ID" value="KAA0592584.1"/>
    <property type="molecule type" value="Genomic_DNA"/>
</dbReference>
<dbReference type="CDD" id="cd00009">
    <property type="entry name" value="AAA"/>
    <property type="match status" value="1"/>
</dbReference>
<dbReference type="GO" id="GO:0006355">
    <property type="term" value="P:regulation of DNA-templated transcription"/>
    <property type="evidence" value="ECO:0007669"/>
    <property type="project" value="InterPro"/>
</dbReference>
<dbReference type="FunFam" id="3.40.50.2300:FF:000018">
    <property type="entry name" value="DNA-binding transcriptional regulator NtrC"/>
    <property type="match status" value="1"/>
</dbReference>
<dbReference type="Pfam" id="PF00072">
    <property type="entry name" value="Response_reg"/>
    <property type="match status" value="1"/>
</dbReference>
<dbReference type="InterPro" id="IPR002197">
    <property type="entry name" value="HTH_Fis"/>
</dbReference>
<protein>
    <submittedName>
        <fullName evidence="11">Sigma-54-dependent Fis family transcriptional regulator</fullName>
    </submittedName>
</protein>
<dbReference type="InterPro" id="IPR025944">
    <property type="entry name" value="Sigma_54_int_dom_CS"/>
</dbReference>
<name>A0A5A9GFX1_AZOLI</name>
<dbReference type="InterPro" id="IPR058031">
    <property type="entry name" value="AAA_lid_NorR"/>
</dbReference>
<accession>A0A5A9GFX1</accession>
<sequence length="449" mass="49380">MSPTIPEAAGSVIFVDDERAVRLAGQQALELAGFEVTACDGAERALRHLGRDWPGCLVTDVRMPQMDGLALLARVQEIDPDLPVILITGHGDVPMAVEAMRNGAYDFLEKPFPSDRLTEVARRAVEKRRLVMENRRLRAQLAGGADPAETIVGRTPGIERLRATIAAVADTDADVLVFGETGTGKEMVARALHLASGRRKNPFVALNCGAMPESIFESELFGHEAGAFTGAGKRRVGRIEHAGGGTLFLDEIESMPLALQVKMLRVIQERLVEPLGSNEQVPVDLRVVAATKSDLRQAADAGKFRADLYYRLNVVVLTIPPLRERRDDIPLLFQHFVAQAAARYNREPRAPGREQMQRLMGQDWPGNVRELRNAADRFVLGLEDVAPASAPSALSLAEQVDLYEKGLIQSELARHRGSVKAAIEALNIPRKTFYDKLKRYGLSRDDFLD</sequence>
<keyword evidence="1 8" id="KW-0597">Phosphoprotein</keyword>
<dbReference type="PROSITE" id="PS50110">
    <property type="entry name" value="RESPONSE_REGULATORY"/>
    <property type="match status" value="1"/>
</dbReference>
<keyword evidence="5" id="KW-0805">Transcription regulation</keyword>
<keyword evidence="2" id="KW-0547">Nucleotide-binding</keyword>
<evidence type="ECO:0000313" key="11">
    <source>
        <dbReference type="EMBL" id="KAA0592584.1"/>
    </source>
</evidence>
<evidence type="ECO:0000259" key="10">
    <source>
        <dbReference type="PROSITE" id="PS50110"/>
    </source>
</evidence>
<evidence type="ECO:0000256" key="3">
    <source>
        <dbReference type="ARBA" id="ARBA00022840"/>
    </source>
</evidence>
<dbReference type="FunFam" id="3.40.50.300:FF:000006">
    <property type="entry name" value="DNA-binding transcriptional regulator NtrC"/>
    <property type="match status" value="1"/>
</dbReference>
<comment type="caution">
    <text evidence="11">The sequence shown here is derived from an EMBL/GenBank/DDBJ whole genome shotgun (WGS) entry which is preliminary data.</text>
</comment>
<evidence type="ECO:0000256" key="4">
    <source>
        <dbReference type="ARBA" id="ARBA00023012"/>
    </source>
</evidence>
<evidence type="ECO:0000256" key="8">
    <source>
        <dbReference type="PROSITE-ProRule" id="PRU00169"/>
    </source>
</evidence>
<dbReference type="InterPro" id="IPR003593">
    <property type="entry name" value="AAA+_ATPase"/>
</dbReference>
<keyword evidence="6" id="KW-0010">Activator</keyword>
<evidence type="ECO:0000256" key="1">
    <source>
        <dbReference type="ARBA" id="ARBA00022553"/>
    </source>
</evidence>
<dbReference type="Gene3D" id="1.10.10.60">
    <property type="entry name" value="Homeodomain-like"/>
    <property type="match status" value="1"/>
</dbReference>
<feature type="domain" description="Response regulatory" evidence="10">
    <location>
        <begin position="11"/>
        <end position="125"/>
    </location>
</feature>
<evidence type="ECO:0000256" key="7">
    <source>
        <dbReference type="ARBA" id="ARBA00023163"/>
    </source>
</evidence>
<dbReference type="PROSITE" id="PS00688">
    <property type="entry name" value="SIGMA54_INTERACT_3"/>
    <property type="match status" value="1"/>
</dbReference>
<dbReference type="Gene3D" id="3.40.50.300">
    <property type="entry name" value="P-loop containing nucleotide triphosphate hydrolases"/>
    <property type="match status" value="1"/>
</dbReference>
<dbReference type="GO" id="GO:0005524">
    <property type="term" value="F:ATP binding"/>
    <property type="evidence" value="ECO:0007669"/>
    <property type="project" value="UniProtKB-KW"/>
</dbReference>
<dbReference type="Pfam" id="PF25601">
    <property type="entry name" value="AAA_lid_14"/>
    <property type="match status" value="1"/>
</dbReference>
<reference evidence="11 12" key="1">
    <citation type="submission" date="2019-08" db="EMBL/GenBank/DDBJ databases">
        <authorList>
            <person name="Grouzdev D."/>
            <person name="Tikhonova E."/>
            <person name="Kravchenko I."/>
        </authorList>
    </citation>
    <scope>NUCLEOTIDE SEQUENCE [LARGE SCALE GENOMIC DNA]</scope>
    <source>
        <strain evidence="11 12">59b</strain>
    </source>
</reference>
<evidence type="ECO:0000259" key="9">
    <source>
        <dbReference type="PROSITE" id="PS50045"/>
    </source>
</evidence>
<evidence type="ECO:0000256" key="6">
    <source>
        <dbReference type="ARBA" id="ARBA00023159"/>
    </source>
</evidence>
<dbReference type="InterPro" id="IPR011006">
    <property type="entry name" value="CheY-like_superfamily"/>
</dbReference>